<feature type="domain" description="Ketosynthase family 3 (KS3)" evidence="3">
    <location>
        <begin position="9"/>
        <end position="422"/>
    </location>
</feature>
<dbReference type="PROSITE" id="PS00606">
    <property type="entry name" value="KS3_1"/>
    <property type="match status" value="1"/>
</dbReference>
<dbReference type="KEGG" id="nwl:NWFMUON74_19160"/>
<dbReference type="PANTHER" id="PTHR43775">
    <property type="entry name" value="FATTY ACID SYNTHASE"/>
    <property type="match status" value="1"/>
</dbReference>
<dbReference type="Pfam" id="PF02801">
    <property type="entry name" value="Ketoacyl-synt_C"/>
    <property type="match status" value="1"/>
</dbReference>
<keyword evidence="1 2" id="KW-0808">Transferase</keyword>
<accession>A0A7G1KLE2</accession>
<evidence type="ECO:0000313" key="4">
    <source>
        <dbReference type="EMBL" id="BCK54144.1"/>
    </source>
</evidence>
<reference evidence="4 5" key="1">
    <citation type="submission" date="2020-08" db="EMBL/GenBank/DDBJ databases">
        <title>Genome Sequencing of Nocardia wallacei strain FMUON74 and assembly.</title>
        <authorList>
            <person name="Toyokawa M."/>
            <person name="Uesaka K."/>
        </authorList>
    </citation>
    <scope>NUCLEOTIDE SEQUENCE [LARGE SCALE GENOMIC DNA]</scope>
    <source>
        <strain evidence="4 5">FMUON74</strain>
    </source>
</reference>
<protein>
    <submittedName>
        <fullName evidence="4">Putative polyketide synthase MbtC</fullName>
    </submittedName>
</protein>
<dbReference type="InterPro" id="IPR016039">
    <property type="entry name" value="Thiolase-like"/>
</dbReference>
<evidence type="ECO:0000256" key="1">
    <source>
        <dbReference type="ARBA" id="ARBA00022679"/>
    </source>
</evidence>
<name>A0A7G1KLE2_9NOCA</name>
<dbReference type="Pfam" id="PF00109">
    <property type="entry name" value="ketoacyl-synt"/>
    <property type="match status" value="1"/>
</dbReference>
<dbReference type="InterPro" id="IPR018201">
    <property type="entry name" value="Ketoacyl_synth_AS"/>
</dbReference>
<dbReference type="InterPro" id="IPR014030">
    <property type="entry name" value="Ketoacyl_synth_N"/>
</dbReference>
<organism evidence="4 5">
    <name type="scientific">Nocardia wallacei</name>
    <dbReference type="NCBI Taxonomy" id="480035"/>
    <lineage>
        <taxon>Bacteria</taxon>
        <taxon>Bacillati</taxon>
        <taxon>Actinomycetota</taxon>
        <taxon>Actinomycetes</taxon>
        <taxon>Mycobacteriales</taxon>
        <taxon>Nocardiaceae</taxon>
        <taxon>Nocardia</taxon>
    </lineage>
</organism>
<dbReference type="InterPro" id="IPR014031">
    <property type="entry name" value="Ketoacyl_synth_C"/>
</dbReference>
<dbReference type="EMBL" id="AP023396">
    <property type="protein sequence ID" value="BCK54144.1"/>
    <property type="molecule type" value="Genomic_DNA"/>
</dbReference>
<comment type="similarity">
    <text evidence="2">Belongs to the thiolase-like superfamily. Beta-ketoacyl-ACP synthases family.</text>
</comment>
<dbReference type="Proteomes" id="UP000516173">
    <property type="component" value="Chromosome"/>
</dbReference>
<dbReference type="AlphaFoldDB" id="A0A7G1KLE2"/>
<dbReference type="PROSITE" id="PS52004">
    <property type="entry name" value="KS3_2"/>
    <property type="match status" value="1"/>
</dbReference>
<dbReference type="InterPro" id="IPR020841">
    <property type="entry name" value="PKS_Beta-ketoAc_synthase_dom"/>
</dbReference>
<dbReference type="InterPro" id="IPR050091">
    <property type="entry name" value="PKS_NRPS_Biosynth_Enz"/>
</dbReference>
<evidence type="ECO:0000259" key="3">
    <source>
        <dbReference type="PROSITE" id="PS52004"/>
    </source>
</evidence>
<dbReference type="CDD" id="cd00833">
    <property type="entry name" value="PKS"/>
    <property type="match status" value="1"/>
</dbReference>
<dbReference type="SMART" id="SM00825">
    <property type="entry name" value="PKS_KS"/>
    <property type="match status" value="1"/>
</dbReference>
<dbReference type="PANTHER" id="PTHR43775:SF51">
    <property type="entry name" value="INACTIVE PHENOLPHTHIOCEROL SYNTHESIS POLYKETIDE SYNTHASE TYPE I PKS1-RELATED"/>
    <property type="match status" value="1"/>
</dbReference>
<evidence type="ECO:0000313" key="5">
    <source>
        <dbReference type="Proteomes" id="UP000516173"/>
    </source>
</evidence>
<dbReference type="RefSeq" id="WP_187687445.1">
    <property type="nucleotide sequence ID" value="NZ_AP023396.1"/>
</dbReference>
<dbReference type="GO" id="GO:0006633">
    <property type="term" value="P:fatty acid biosynthetic process"/>
    <property type="evidence" value="ECO:0007669"/>
    <property type="project" value="InterPro"/>
</dbReference>
<proteinExistence type="inferred from homology"/>
<dbReference type="SUPFAM" id="SSF53901">
    <property type="entry name" value="Thiolase-like"/>
    <property type="match status" value="1"/>
</dbReference>
<dbReference type="GO" id="GO:0004312">
    <property type="term" value="F:fatty acid synthase activity"/>
    <property type="evidence" value="ECO:0007669"/>
    <property type="project" value="TreeGrafter"/>
</dbReference>
<dbReference type="Gene3D" id="3.40.47.10">
    <property type="match status" value="1"/>
</dbReference>
<keyword evidence="5" id="KW-1185">Reference proteome</keyword>
<sequence length="427" mass="44334">MAASVEAESDRIVITGIGVEAPGDVDDLPSLWEALAGGRELIGPFPRDRGWRLDGVGAASAGSTVVPDAGGFLSEATRFDPEFFGIRLSEARVAMDPQQWVALRVAWRALENAGVNPGKVKGEACGSFVGASYNEHRGRSGMTLAAISGRISHCLGLYGPAISVDTACASGLTALHSAAAAIRDGDCEWALAGAVCVMGQPSAFFESAKVNGLATDGHCRSFAEGASGTVWAEGAAVVVLERESRARRLGHRVYGRILASQVNHNGSGRRIILPSATAQERLIHQTIERAGIGIGDVGLIEGHGAATRAGDSVEITALQQTYGSAQRHHRGGPVLGSVKSNLGHTQAAAGMLGLVKMLLCGARGAIAPSVFSENPTTKVDWAGSNLRLAAELEPWQPHGGLRYGAISSFGLAGTNAHLLLAMPELEQ</sequence>
<dbReference type="GeneID" id="80346480"/>
<gene>
    <name evidence="4" type="ORF">NWFMUON74_19160</name>
</gene>
<dbReference type="GO" id="GO:0004315">
    <property type="term" value="F:3-oxoacyl-[acyl-carrier-protein] synthase activity"/>
    <property type="evidence" value="ECO:0007669"/>
    <property type="project" value="InterPro"/>
</dbReference>
<evidence type="ECO:0000256" key="2">
    <source>
        <dbReference type="RuleBase" id="RU003694"/>
    </source>
</evidence>